<evidence type="ECO:0000313" key="60">
    <source>
        <dbReference type="EMBL" id="OET52878.1"/>
    </source>
</evidence>
<evidence type="ECO:0000313" key="76">
    <source>
        <dbReference type="Proteomes" id="UP000379076"/>
    </source>
</evidence>
<dbReference type="Proteomes" id="UP000528151">
    <property type="component" value="Unassembled WGS sequence"/>
</dbReference>
<evidence type="ECO:0000313" key="33">
    <source>
        <dbReference type="EMBL" id="EAH4243286.1"/>
    </source>
</evidence>
<evidence type="ECO:0000313" key="8">
    <source>
        <dbReference type="EMBL" id="EAD1186296.1"/>
    </source>
</evidence>
<dbReference type="CDD" id="cd05265">
    <property type="entry name" value="SDR_a1"/>
    <property type="match status" value="1"/>
</dbReference>
<evidence type="ECO:0000313" key="19">
    <source>
        <dbReference type="EMBL" id="EAG2088856.1"/>
    </source>
</evidence>
<dbReference type="EMBL" id="AANEHK010000011">
    <property type="protein sequence ID" value="EDO0986657.1"/>
    <property type="molecule type" value="Genomic_DNA"/>
</dbReference>
<evidence type="ECO:0000313" key="65">
    <source>
        <dbReference type="Proteomes" id="UP000337746"/>
    </source>
</evidence>
<reference evidence="59 99" key="10">
    <citation type="submission" date="2020-06" db="EMBL/GenBank/DDBJ databases">
        <title>Two Listeria outbreaks in Switzerland in 2018 and 2020.</title>
        <authorList>
            <person name="Stevens M.J.A."/>
            <person name="Bloemberg G."/>
            <person name="Nusch-Inderbinnen M."/>
            <person name="Stephan R."/>
        </authorList>
    </citation>
    <scope>NUCLEOTIDE SEQUENCE [LARGE SCALE GENOMIC DNA]</scope>
    <source>
        <strain evidence="59 99">N18-0707</strain>
    </source>
</reference>
<dbReference type="EMBL" id="AAAIKW010000011">
    <property type="protein sequence ID" value="EAC4553437.1"/>
    <property type="molecule type" value="Genomic_DNA"/>
</dbReference>
<dbReference type="RefSeq" id="WP_003725522.1">
    <property type="nucleotide sequence ID" value="NC_021824.1"/>
</dbReference>
<dbReference type="EMBL" id="DAAIHR010000012">
    <property type="protein sequence ID" value="HAB8399272.1"/>
    <property type="molecule type" value="Genomic_DNA"/>
</dbReference>
<evidence type="ECO:0000313" key="62">
    <source>
        <dbReference type="Proteomes" id="UP000272537"/>
    </source>
</evidence>
<evidence type="ECO:0000313" key="29">
    <source>
        <dbReference type="EMBL" id="EAG9519278.1"/>
    </source>
</evidence>
<dbReference type="EMBL" id="AAAJKI010000014">
    <property type="protein sequence ID" value="EAC6548195.1"/>
    <property type="molecule type" value="Genomic_DNA"/>
</dbReference>
<evidence type="ECO:0000313" key="15">
    <source>
        <dbReference type="EMBL" id="EAE4943498.1"/>
    </source>
</evidence>
<dbReference type="EMBL" id="AAASLB010000036">
    <property type="protein sequence ID" value="EAE4943498.1"/>
    <property type="molecule type" value="Genomic_DNA"/>
</dbReference>
<dbReference type="Proteomes" id="UP000460224">
    <property type="component" value="Unassembled WGS sequence"/>
</dbReference>
<evidence type="ECO:0000313" key="63">
    <source>
        <dbReference type="Proteomes" id="UP000331186"/>
    </source>
</evidence>
<dbReference type="Proteomes" id="UP000527632">
    <property type="component" value="Unassembled WGS sequence"/>
</dbReference>
<dbReference type="Proteomes" id="UP000336166">
    <property type="component" value="Unassembled WGS sequence"/>
</dbReference>
<dbReference type="EMBL" id="AALGDA010000012">
    <property type="protein sequence ID" value="ECY9782486.1"/>
    <property type="molecule type" value="Genomic_DNA"/>
</dbReference>
<dbReference type="Proteomes" id="UP000350032">
    <property type="component" value="Unassembled WGS sequence"/>
</dbReference>
<evidence type="ECO:0000313" key="54">
    <source>
        <dbReference type="EMBL" id="HAC0276238.1"/>
    </source>
</evidence>
<dbReference type="EMBL" id="AABCVX010000008">
    <property type="protein sequence ID" value="EAG6170508.1"/>
    <property type="molecule type" value="Genomic_DNA"/>
</dbReference>
<organism evidence="50">
    <name type="scientific">Listeria monocytogenes</name>
    <dbReference type="NCBI Taxonomy" id="1639"/>
    <lineage>
        <taxon>Bacteria</taxon>
        <taxon>Bacillati</taxon>
        <taxon>Bacillota</taxon>
        <taxon>Bacilli</taxon>
        <taxon>Bacillales</taxon>
        <taxon>Listeriaceae</taxon>
        <taxon>Listeria</taxon>
    </lineage>
</organism>
<dbReference type="Proteomes" id="UP000339309">
    <property type="component" value="Unassembled WGS sequence"/>
</dbReference>
<dbReference type="Proteomes" id="UP000379076">
    <property type="component" value="Unassembled WGS sequence"/>
</dbReference>
<evidence type="ECO:0000313" key="22">
    <source>
        <dbReference type="EMBL" id="EAG2516274.1"/>
    </source>
</evidence>
<evidence type="ECO:0000313" key="107">
    <source>
        <dbReference type="Proteomes" id="UP000844415"/>
    </source>
</evidence>
<dbReference type="EMBL" id="AANDSR010000010">
    <property type="protein sequence ID" value="EDN9837595.1"/>
    <property type="molecule type" value="Genomic_DNA"/>
</dbReference>
<dbReference type="EMBL" id="AABGHY010000048">
    <property type="protein sequence ID" value="EAH3295920.1"/>
    <property type="molecule type" value="Genomic_DNA"/>
</dbReference>
<evidence type="ECO:0000313" key="24">
    <source>
        <dbReference type="EMBL" id="EAG4332461.1"/>
    </source>
</evidence>
<reference evidence="61 62" key="2">
    <citation type="journal article" date="2018" name="BMC Genomics">
        <title>Genes significantly associated with lineage II food isolates of Listeria monocytogenes.</title>
        <authorList>
            <person name="Pirone-Davies C."/>
            <person name="Chen Y."/>
            <person name="Pightling A."/>
            <person name="Ryan G."/>
            <person name="Wang Y."/>
            <person name="Yao K."/>
            <person name="Hoffmann M."/>
            <person name="Allard M.W."/>
        </authorList>
    </citation>
    <scope>NUCLEOTIDE SEQUENCE [LARGE SCALE GENOMIC DNA]</scope>
    <source>
        <strain evidence="61 62">PNUSAL000550</strain>
    </source>
</reference>
<reference evidence="34 69" key="5">
    <citation type="submission" date="2018-10" db="EMBL/GenBank/DDBJ databases">
        <authorList>
            <consortium name="PulseNet: The National Subtyping Network for Foodborne Disease Surveillance"/>
            <person name="Tarr C.L."/>
            <person name="Trees E."/>
            <person name="Katz L.S."/>
            <person name="Carleton-Romer H.A."/>
            <person name="Stroika S."/>
            <person name="Kucerova Z."/>
            <person name="Roache K.F."/>
            <person name="Sabol A.L."/>
            <person name="Besser J."/>
            <person name="Gerner-Smidt P."/>
        </authorList>
    </citation>
    <scope>NUCLEOTIDE SEQUENCE [LARGE SCALE GENOMIC DNA]</scope>
    <source>
        <strain evidence="2 66">2015L-6227</strain>
        <strain evidence="13 64">PNUSAL000134</strain>
        <strain evidence="7 70">PNUSAL000910</strain>
        <strain evidence="16 71">PNUSAL002180</strain>
        <strain evidence="17 88">PNUSAL002298</strain>
        <strain evidence="34 69">PNUSAL004402</strain>
        <strain evidence="43 91">PNUSAL005692</strain>
    </source>
</reference>
<evidence type="ECO:0000313" key="102">
    <source>
        <dbReference type="Proteomes" id="UP000549379"/>
    </source>
</evidence>
<dbReference type="EMBL" id="AABAGT010000019">
    <property type="protein sequence ID" value="EAG0868032.1"/>
    <property type="molecule type" value="Genomic_DNA"/>
</dbReference>
<evidence type="ECO:0000313" key="87">
    <source>
        <dbReference type="Proteomes" id="UP000467536"/>
    </source>
</evidence>
<reference evidence="14 78" key="6">
    <citation type="submission" date="2019-03" db="EMBL/GenBank/DDBJ databases">
        <authorList>
            <person name="Ashton P.M."/>
            <person name="Dallman T."/>
            <person name="Nair S."/>
            <person name="De Pinna E."/>
            <person name="Peters T."/>
            <person name="Grant K."/>
        </authorList>
    </citation>
    <scope>NUCLEOTIDE SEQUENCE [LARGE SCALE GENOMIC DNA]</scope>
    <source>
        <strain evidence="30 97">282333</strain>
        <strain evidence="31 96">282352</strain>
        <strain evidence="29 100">289003</strain>
        <strain evidence="46 87">788324</strain>
        <strain evidence="14">RL15000286</strain>
    </source>
</reference>
<evidence type="ECO:0000313" key="40">
    <source>
        <dbReference type="EMBL" id="ECC1558305.1"/>
    </source>
</evidence>
<dbReference type="AlphaFoldDB" id="A0A0B8R788"/>
<evidence type="ECO:0000313" key="41">
    <source>
        <dbReference type="EMBL" id="ECX6925425.1"/>
    </source>
</evidence>
<dbReference type="Proteomes" id="UP000427828">
    <property type="component" value="Unassembled WGS sequence"/>
</dbReference>
<dbReference type="Proteomes" id="UP000478704">
    <property type="component" value="Unassembled WGS sequence"/>
</dbReference>
<evidence type="ECO:0000313" key="73">
    <source>
        <dbReference type="Proteomes" id="UP000365297"/>
    </source>
</evidence>
<evidence type="ECO:0000313" key="31">
    <source>
        <dbReference type="EMBL" id="EAH3295036.1"/>
    </source>
</evidence>
<dbReference type="PANTHER" id="PTHR43245">
    <property type="entry name" value="BIFUNCTIONAL POLYMYXIN RESISTANCE PROTEIN ARNA"/>
    <property type="match status" value="1"/>
</dbReference>
<evidence type="ECO:0000313" key="75">
    <source>
        <dbReference type="Proteomes" id="UP000376505"/>
    </source>
</evidence>
<reference evidence="77 79" key="8">
    <citation type="submission" date="2019-07" db="EMBL/GenBank/DDBJ databases">
        <authorList>
            <consortium name="GenomeTrakr: Next Generation Sequencing Network for Food Pathogen Tracability"/>
        </authorList>
    </citation>
    <scope>NUCLEOTIDE SEQUENCE [LARGE SCALE GENOMIC DNA]</scope>
    <source>
        <strain evidence="23 102">10B02965A-1</strain>
        <strain evidence="6 74">CFSAN008042</strain>
        <strain evidence="25 95">CFSAN063727</strain>
        <strain evidence="44 84">CFSAN102901</strain>
        <strain evidence="12 76">FDA00006494</strain>
        <strain evidence="4 73">FDA00007096</strain>
        <strain evidence="8 80">FDA00008584</strain>
        <strain evidence="20">FDA00011243</strain>
        <strain evidence="5 63">FDA00013332</strain>
        <strain evidence="11 67">FDA00013853</strain>
        <strain evidence="37 82">FDA00014336</strain>
        <strain evidence="39 77">FDA00014370</strain>
        <strain evidence="38 79">FDA00014392</strain>
        <strain evidence="48">FDA00015054</strain>
        <strain evidence="24 98">FDA1005580-S054-001</strain>
        <strain evidence="89">FDA1090798-S029-001</strain>
        <strain evidence="90">FDA956581-098-004</strain>
        <strain evidence="22 93">FDA960927-006-004</strain>
        <strain evidence="26 103">FLAG-38921</strain>
        <strain evidence="41 83">FLAG-51482A</strain>
        <strain evidence="18 65">FLAG-54356</strain>
        <strain evidence="10 75">FSIS31901579</strain>
        <strain evidence="33 94">LS1344</strain>
        <strain evidence="45 86">OSF101448</strain>
        <strain evidence="9 68">VA-WGS-00405</strain>
    </source>
</reference>
<evidence type="ECO:0000313" key="108">
    <source>
        <dbReference type="Proteomes" id="UP000852906"/>
    </source>
</evidence>
<evidence type="ECO:0000313" key="80">
    <source>
        <dbReference type="Proteomes" id="UP000403352"/>
    </source>
</evidence>
<dbReference type="Proteomes" id="UP000840039">
    <property type="component" value="Unassembled WGS sequence"/>
</dbReference>
<dbReference type="Proteomes" id="UP000489121">
    <property type="component" value="Unassembled WGS sequence"/>
</dbReference>
<dbReference type="EMBL" id="AANEHK010000042">
    <property type="protein sequence ID" value="EDO0987345.1"/>
    <property type="molecule type" value="Genomic_DNA"/>
</dbReference>
<evidence type="ECO:0000313" key="81">
    <source>
        <dbReference type="Proteomes" id="UP000410967"/>
    </source>
</evidence>
<evidence type="ECO:0000313" key="49">
    <source>
        <dbReference type="EMBL" id="EDP8515683.1"/>
    </source>
</evidence>
<dbReference type="Proteomes" id="UP000525850">
    <property type="component" value="Unassembled WGS sequence"/>
</dbReference>
<dbReference type="Proteomes" id="UP000840197">
    <property type="component" value="Unassembled WGS sequence"/>
</dbReference>
<dbReference type="Proteomes" id="UP000398321">
    <property type="component" value="Unassembled WGS sequence"/>
</dbReference>
<evidence type="ECO:0000313" key="28">
    <source>
        <dbReference type="EMBL" id="EAG9388615.1"/>
    </source>
</evidence>
<dbReference type="EMBL" id="AABGUK010000007">
    <property type="protein sequence ID" value="EAH4243286.1"/>
    <property type="molecule type" value="Genomic_DNA"/>
</dbReference>
<evidence type="ECO:0000313" key="103">
    <source>
        <dbReference type="Proteomes" id="UP000566721"/>
    </source>
</evidence>
<evidence type="ECO:0000313" key="66">
    <source>
        <dbReference type="Proteomes" id="UP000339309"/>
    </source>
</evidence>
<evidence type="ECO:0000313" key="77">
    <source>
        <dbReference type="Proteomes" id="UP000389283"/>
    </source>
</evidence>
<evidence type="ECO:0000313" key="6">
    <source>
        <dbReference type="EMBL" id="EAC7481841.1"/>
    </source>
</evidence>
<dbReference type="Proteomes" id="UP000376505">
    <property type="component" value="Unassembled WGS sequence"/>
</dbReference>
<evidence type="ECO:0000313" key="21">
    <source>
        <dbReference type="EMBL" id="EAG2246856.1"/>
    </source>
</evidence>
<evidence type="ECO:0000313" key="14">
    <source>
        <dbReference type="EMBL" id="EAE4942767.1"/>
    </source>
</evidence>
<dbReference type="EMBL" id="AACKDQ010000007">
    <property type="protein sequence ID" value="EAK9316330.1"/>
    <property type="molecule type" value="Genomic_DNA"/>
</dbReference>
<dbReference type="Proteomes" id="UP000546397">
    <property type="component" value="Unassembled WGS sequence"/>
</dbReference>
<reference evidence="60 108" key="1">
    <citation type="submission" date="2016-09" db="EMBL/GenBank/DDBJ databases">
        <title>100K Listeria isolates.</title>
        <authorList>
            <person name="Chen P."/>
            <person name="Weimer B.C."/>
            <person name="Kong N."/>
            <person name="Huang B."/>
        </authorList>
    </citation>
    <scope>NUCLEOTIDE SEQUENCE [LARGE SCALE GENOMIC DNA]</scope>
    <source>
        <strain evidence="60 108">BCW_2383</strain>
    </source>
</reference>
<dbReference type="Proteomes" id="UP000272537">
    <property type="component" value="Unassembled WGS sequence"/>
</dbReference>
<evidence type="ECO:0000313" key="85">
    <source>
        <dbReference type="Proteomes" id="UP000460224"/>
    </source>
</evidence>
<dbReference type="InterPro" id="IPR036291">
    <property type="entry name" value="NAD(P)-bd_dom_sf"/>
</dbReference>
<evidence type="ECO:0000313" key="64">
    <source>
        <dbReference type="Proteomes" id="UP000336166"/>
    </source>
</evidence>
<dbReference type="Proteomes" id="UP000467536">
    <property type="component" value="Unassembled WGS sequence"/>
</dbReference>
<evidence type="ECO:0000313" key="4">
    <source>
        <dbReference type="EMBL" id="EAC5551829.1"/>
    </source>
</evidence>
<dbReference type="SUPFAM" id="SSF51735">
    <property type="entry name" value="NAD(P)-binding Rossmann-fold domains"/>
    <property type="match status" value="1"/>
</dbReference>
<dbReference type="EMBL" id="AAAQQZ010000008">
    <property type="protein sequence ID" value="EAE1340073.1"/>
    <property type="molecule type" value="Genomic_DNA"/>
</dbReference>
<evidence type="ECO:0000313" key="46">
    <source>
        <dbReference type="EMBL" id="EDO0986657.1"/>
    </source>
</evidence>
<evidence type="ECO:0000313" key="3">
    <source>
        <dbReference type="EMBL" id="EAC4553865.1"/>
    </source>
</evidence>
<evidence type="ECO:0000313" key="34">
    <source>
        <dbReference type="EMBL" id="EAK8898598.1"/>
    </source>
</evidence>
<dbReference type="Proteomes" id="UP000544530">
    <property type="component" value="Unassembled WGS sequence"/>
</dbReference>
<evidence type="ECO:0000313" key="99">
    <source>
        <dbReference type="Proteomes" id="UP000544530"/>
    </source>
</evidence>
<evidence type="ECO:0000313" key="95">
    <source>
        <dbReference type="Proteomes" id="UP000528151"/>
    </source>
</evidence>
<dbReference type="Pfam" id="PF01370">
    <property type="entry name" value="Epimerase"/>
    <property type="match status" value="1"/>
</dbReference>
<dbReference type="EMBL" id="AABATR010000009">
    <property type="protein sequence ID" value="EAG1894707.1"/>
    <property type="molecule type" value="Genomic_DNA"/>
</dbReference>
<dbReference type="Proteomes" id="UP000844415">
    <property type="component" value="Unassembled WGS sequence"/>
</dbReference>
<reference evidence="58 85" key="4">
    <citation type="submission" date="2018-04" db="EMBL/GenBank/DDBJ databases">
        <title>Genome Analysis of a Prevalent Clone of Listeria monocytogenes Sequence Type 87 in China.</title>
        <authorList>
            <person name="Wang Y."/>
        </authorList>
    </citation>
    <scope>NUCLEOTIDE SEQUENCE [LARGE SCALE GENOMIC DNA]</scope>
    <source>
        <strain evidence="58 85">ICDC_LM1523</strain>
    </source>
</reference>
<dbReference type="EMBL" id="AANPAU010000011">
    <property type="protein sequence ID" value="EDP8515211.1"/>
    <property type="molecule type" value="Genomic_DNA"/>
</dbReference>
<dbReference type="EMBL" id="AAAKQF010000008">
    <property type="protein sequence ID" value="EAC9040928.1"/>
    <property type="molecule type" value="Genomic_DNA"/>
</dbReference>
<evidence type="ECO:0000313" key="91">
    <source>
        <dbReference type="Proteomes" id="UP000489121"/>
    </source>
</evidence>
<dbReference type="Proteomes" id="UP000344343">
    <property type="component" value="Unassembled WGS sequence"/>
</dbReference>
<evidence type="ECO:0000313" key="68">
    <source>
        <dbReference type="Proteomes" id="UP000345329"/>
    </source>
</evidence>
<dbReference type="EMBL" id="AAAIKW010000031">
    <property type="protein sequence ID" value="EAC4553865.1"/>
    <property type="molecule type" value="Genomic_DNA"/>
</dbReference>
<evidence type="ECO:0000313" key="20">
    <source>
        <dbReference type="EMBL" id="EAG2246598.1"/>
    </source>
</evidence>
<dbReference type="EMBL" id="AAASLB010000007">
    <property type="protein sequence ID" value="EAE4942767.1"/>
    <property type="molecule type" value="Genomic_DNA"/>
</dbReference>
<evidence type="ECO:0000313" key="96">
    <source>
        <dbReference type="Proteomes" id="UP000530452"/>
    </source>
</evidence>
<evidence type="ECO:0000313" key="13">
    <source>
        <dbReference type="EMBL" id="EAE2355145.1"/>
    </source>
</evidence>
<dbReference type="Proteomes" id="UP000478682">
    <property type="component" value="Unassembled WGS sequence"/>
</dbReference>
<dbReference type="Proteomes" id="UP000354255">
    <property type="component" value="Unassembled WGS sequence"/>
</dbReference>
<dbReference type="Proteomes" id="UP000393182">
    <property type="component" value="Unassembled WGS sequence"/>
</dbReference>
<evidence type="ECO:0000313" key="2">
    <source>
        <dbReference type="EMBL" id="EAC4553437.1"/>
    </source>
</evidence>
<dbReference type="EMBL" id="AAAMZD010000008">
    <property type="protein sequence ID" value="EAD3793912.1"/>
    <property type="molecule type" value="Genomic_DNA"/>
</dbReference>
<dbReference type="EMBL" id="AAANYR010000008">
    <property type="protein sequence ID" value="EAD5787511.1"/>
    <property type="molecule type" value="Genomic_DNA"/>
</dbReference>
<dbReference type="EMBL" id="AABDGJ010000011">
    <property type="protein sequence ID" value="EAG6991511.1"/>
    <property type="molecule type" value="Genomic_DNA"/>
</dbReference>
<evidence type="ECO:0000313" key="106">
    <source>
        <dbReference type="Proteomes" id="UP000843775"/>
    </source>
</evidence>
<evidence type="ECO:0000313" key="48">
    <source>
        <dbReference type="EMBL" id="EDP8515211.1"/>
    </source>
</evidence>
<evidence type="ECO:0000313" key="82">
    <source>
        <dbReference type="Proteomes" id="UP000423131"/>
    </source>
</evidence>
<evidence type="ECO:0000313" key="10">
    <source>
        <dbReference type="EMBL" id="EAD5774393.1"/>
    </source>
</evidence>
<dbReference type="EMBL" id="DAAJCS010000011">
    <property type="protein sequence ID" value="HAC0014017.1"/>
    <property type="molecule type" value="Genomic_DNA"/>
</dbReference>
<dbReference type="Proteomes" id="UP000540117">
    <property type="component" value="Unassembled WGS sequence"/>
</dbReference>
<dbReference type="EMBL" id="AAHZFN010000015">
    <property type="protein sequence ID" value="ECB9474369.1"/>
    <property type="molecule type" value="Genomic_DNA"/>
</dbReference>
<dbReference type="EMBL" id="AABEMN010000006">
    <property type="protein sequence ID" value="EAG9519278.1"/>
    <property type="molecule type" value="Genomic_DNA"/>
</dbReference>
<dbReference type="EMBL" id="AAHZFY010000014">
    <property type="protein sequence ID" value="ECB9513597.1"/>
    <property type="molecule type" value="Genomic_DNA"/>
</dbReference>
<evidence type="ECO:0000313" key="50">
    <source>
        <dbReference type="EMBL" id="HAA8054103.1"/>
    </source>
</evidence>
<dbReference type="Proteomes" id="UP000364988">
    <property type="component" value="Unassembled WGS sequence"/>
</dbReference>
<dbReference type="EMBL" id="AABGHY010000008">
    <property type="protein sequence ID" value="EAH3295036.1"/>
    <property type="molecule type" value="Genomic_DNA"/>
</dbReference>
<evidence type="ECO:0000313" key="11">
    <source>
        <dbReference type="EMBL" id="EAD5787511.1"/>
    </source>
</evidence>
<dbReference type="Proteomes" id="UP000403352">
    <property type="component" value="Unassembled WGS sequence"/>
</dbReference>
<dbReference type="Proteomes" id="UP000481141">
    <property type="component" value="Unassembled WGS sequence"/>
</dbReference>
<evidence type="ECO:0000313" key="57">
    <source>
        <dbReference type="EMBL" id="HAJ9594812.1"/>
    </source>
</evidence>
<evidence type="ECO:0000313" key="47">
    <source>
        <dbReference type="EMBL" id="EDO0987345.1"/>
    </source>
</evidence>
<dbReference type="Proteomes" id="UP000549379">
    <property type="component" value="Unassembled WGS sequence"/>
</dbReference>
<dbReference type="Proteomes" id="UP000566721">
    <property type="component" value="Unassembled WGS sequence"/>
</dbReference>
<dbReference type="EMBL" id="AABBYJ010000010">
    <property type="protein sequence ID" value="EAG4332461.1"/>
    <property type="molecule type" value="Genomic_DNA"/>
</dbReference>
<reference evidence="81 92" key="7">
    <citation type="submission" date="2019-04" db="EMBL/GenBank/DDBJ databases">
        <authorList>
            <consortium name="GenomeTrakr network: Whole genome sequencing for foodborne pathogen traceback"/>
        </authorList>
    </citation>
    <scope>NUCLEOTIDE SEQUENCE [LARGE SCALE GENOMIC DNA]</scope>
    <source>
        <strain evidence="27 101">CFSAN004300</strain>
        <strain evidence="28 92">CFSAN072474</strain>
        <strain evidence="42 72">FLAG-55987</strain>
        <strain evidence="36 81">PHLUSALM00088</strain>
    </source>
</reference>
<reference evidence="104 105" key="3">
    <citation type="journal article" date="2018" name="Genome Biol.">
        <title>SKESA: strategic k-mer extension for scrupulous assemblies.</title>
        <authorList>
            <person name="Souvorov A."/>
            <person name="Agarwala R."/>
            <person name="Lipman D.J."/>
        </authorList>
    </citation>
    <scope>NUCLEOTIDE SEQUENCE [LARGE SCALE GENOMIC DNA]</scope>
    <source>
        <strain evidence="50">09CEB371LM</strain>
        <strain evidence="56">2017-325981-023-01</strain>
        <strain evidence="52 107">CFIAFB20100120</strain>
        <strain evidence="51 104">CFIAFB20130012</strain>
        <strain evidence="54">CFIAFB20170037</strain>
        <strain evidence="53 105">CFIAFB20170045</strain>
        <strain evidence="55 106">DMG1500109</strain>
    </source>
</reference>
<dbReference type="EMBL" id="JACAVN010000012">
    <property type="protein sequence ID" value="NYA02841.1"/>
    <property type="molecule type" value="Genomic_DNA"/>
</dbReference>
<dbReference type="Proteomes" id="UP000852906">
    <property type="component" value="Unassembled WGS sequence"/>
</dbReference>
<evidence type="ECO:0000313" key="17">
    <source>
        <dbReference type="EMBL" id="EAG1894707.1"/>
    </source>
</evidence>
<dbReference type="EMBL" id="DABJAN010000014">
    <property type="protein sequence ID" value="HAJ9594812.1"/>
    <property type="molecule type" value="Genomic_DNA"/>
</dbReference>
<evidence type="ECO:0000313" key="78">
    <source>
        <dbReference type="Proteomes" id="UP000393182"/>
    </source>
</evidence>
<evidence type="ECO:0000259" key="1">
    <source>
        <dbReference type="Pfam" id="PF01370"/>
    </source>
</evidence>
<name>A0A0B8R788_LISMN</name>
<dbReference type="Proteomes" id="UP000530452">
    <property type="component" value="Unassembled WGS sequence"/>
</dbReference>
<evidence type="ECO:0000313" key="90">
    <source>
        <dbReference type="Proteomes" id="UP000481141"/>
    </source>
</evidence>
<evidence type="ECO:0000313" key="45">
    <source>
        <dbReference type="EMBL" id="EDN9837595.1"/>
    </source>
</evidence>
<dbReference type="Proteomes" id="UP000423131">
    <property type="component" value="Unassembled WGS sequence"/>
</dbReference>
<dbReference type="Proteomes" id="UP000410967">
    <property type="component" value="Unassembled WGS sequence"/>
</dbReference>
<evidence type="ECO:0000313" key="32">
    <source>
        <dbReference type="EMBL" id="EAH3295920.1"/>
    </source>
</evidence>
<evidence type="ECO:0000313" key="93">
    <source>
        <dbReference type="Proteomes" id="UP000525850"/>
    </source>
</evidence>
<evidence type="ECO:0000313" key="16">
    <source>
        <dbReference type="EMBL" id="EAG0868032.1"/>
    </source>
</evidence>
<evidence type="ECO:0000313" key="38">
    <source>
        <dbReference type="EMBL" id="ECB9513597.1"/>
    </source>
</evidence>
<evidence type="ECO:0000313" key="71">
    <source>
        <dbReference type="Proteomes" id="UP000358545"/>
    </source>
</evidence>
<evidence type="ECO:0000313" key="39">
    <source>
        <dbReference type="EMBL" id="ECC1558034.1"/>
    </source>
</evidence>
<gene>
    <name evidence="16" type="ORF">A8L61_12145</name>
    <name evidence="27" type="ORF">AB917_13030</name>
    <name evidence="2" type="ORF">ABZ57_13150</name>
    <name evidence="3" type="ORF">ABZ57_15410</name>
    <name evidence="60" type="ORF">AJL21_01275</name>
    <name evidence="12" type="ORF">ART25_14230</name>
    <name evidence="4" type="ORF">ARY78_15535</name>
    <name evidence="22" type="ORF">B1N52_14040</name>
    <name evidence="20" type="ORF">B1S26_14400</name>
    <name evidence="21" type="ORF">B1S26_15825</name>
    <name evidence="23" type="ORF">B5K54_06210</name>
    <name evidence="17" type="ORF">BB997_13980</name>
    <name evidence="41" type="ORF">BCZ19_12150</name>
    <name evidence="18" type="ORF">BCZ21_13960</name>
    <name evidence="19" type="ORF">BCZ21_16665</name>
    <name evidence="25" type="ORF">CA369_10875</name>
    <name evidence="24" type="ORF">CAV64_14525</name>
    <name evidence="28" type="ORF">CW845_14050</name>
    <name evidence="30" type="ORF">D4920_12200</name>
    <name evidence="29" type="ORF">D4B11_05810</name>
    <name evidence="31" type="ORF">D5N24_11555</name>
    <name evidence="32" type="ORF">D5N24_16175</name>
    <name evidence="34" type="ORF">D7104_12920</name>
    <name evidence="35" type="ORF">D7104_15565</name>
    <name evidence="58" type="ORF">DCK61_14710</name>
    <name evidence="26" type="ORF">DCT16_14095</name>
    <name evidence="6" type="ORF">DQ70_14210</name>
    <name evidence="5" type="ORF">DU018_07455</name>
    <name evidence="61" type="ORF">DYZ80_02849</name>
    <name evidence="14" type="ORF">E1W56_12040</name>
    <name evidence="15" type="ORF">E1W56_15785</name>
    <name evidence="33" type="ORF">E5F58_14945</name>
    <name evidence="11" type="ORF">EX365_13170</name>
    <name evidence="10" type="ORF">EXZ73_08845</name>
    <name evidence="42" type="ORF">F6436_10390</name>
    <name evidence="43" type="ORF">F6515_05715</name>
    <name evidence="36" type="ORF">FA835_04325</name>
    <name evidence="38" type="ORF">FLQ97_07610</name>
    <name evidence="37" type="ORF">FLR03_11845</name>
    <name evidence="39" type="ORF">FNX40_14660</name>
    <name evidence="40" type="ORF">FNX40_16085</name>
    <name evidence="46" type="ORF">FV747_11705</name>
    <name evidence="47" type="ORF">FV747_15280</name>
    <name evidence="48" type="ORF">G3O21_002664</name>
    <name evidence="49" type="ORF">G3O21_003161</name>
    <name evidence="50" type="ORF">GHH22_13235</name>
    <name evidence="55" type="ORF">GI949_11375</name>
    <name evidence="45" type="ORF">GJW51_13070</name>
    <name evidence="44" type="ORF">GQG13_14365</name>
    <name evidence="51" type="ORF">GYR60_12160</name>
    <name evidence="52" type="ORF">GYS09_11255</name>
    <name evidence="53" type="ORF">GYX23_13570</name>
    <name evidence="54" type="ORF">GYY14_12780</name>
    <name evidence="56" type="ORF">HQN34_002782</name>
    <name evidence="57" type="ORF">HQN34_003058</name>
    <name evidence="59" type="ORF">HZJ64_13460</name>
    <name evidence="7" type="ORF">KV70_11970</name>
    <name evidence="8" type="ORF">QD52_14510</name>
    <name evidence="9" type="ORF">UI29_14215</name>
    <name evidence="13" type="ORF">Y261_12360</name>
</gene>
<dbReference type="EMBL" id="AANPAU010000039">
    <property type="protein sequence ID" value="EDP8515683.1"/>
    <property type="molecule type" value="Genomic_DNA"/>
</dbReference>
<sequence length="291" mass="32753">MKILVFGGTRFFGKKLVERLVSEGHEVTIGTRGKTEDNFGDTVKRVILNRESRDALFQLAKEDWDVIYDNICFSPKEALYAVDAFKGKVKRYIYTSSLSVYSQKGRALVEADFNPEHYEIVIGDKEDFDYGEGKRLAEAVFFQKASFPVVAVRFPIVLGLDDYTKRLHFHINHIKNHQEIGISNGQAEIGFITSDEAAHFLEWVGVESDLTGPVNATSNGTYALNGFIKMLEEKIGKLALVEEVTDDVDDSPFGIEKTYYLDNTKATEAGFVFNDLKVWLPALVTAILKEN</sequence>
<dbReference type="Proteomes" id="UP000368512">
    <property type="component" value="Unassembled WGS sequence"/>
</dbReference>
<feature type="domain" description="NAD-dependent epimerase/dehydratase" evidence="1">
    <location>
        <begin position="3"/>
        <end position="68"/>
    </location>
</feature>
<evidence type="ECO:0000313" key="51">
    <source>
        <dbReference type="EMBL" id="HAB8399272.1"/>
    </source>
</evidence>
<evidence type="ECO:0000313" key="35">
    <source>
        <dbReference type="EMBL" id="EAK8899101.1"/>
    </source>
</evidence>
<evidence type="ECO:0000313" key="56">
    <source>
        <dbReference type="EMBL" id="HAJ9594550.1"/>
    </source>
</evidence>
<dbReference type="EMBL" id="AABAYG010000007">
    <property type="protein sequence ID" value="EAG2246598.1"/>
    <property type="molecule type" value="Genomic_DNA"/>
</dbReference>
<evidence type="ECO:0000313" key="44">
    <source>
        <dbReference type="EMBL" id="EDN7716303.1"/>
    </source>
</evidence>
<dbReference type="InterPro" id="IPR001509">
    <property type="entry name" value="Epimerase_deHydtase"/>
</dbReference>
<dbReference type="EMBL" id="AALEDS010000009">
    <property type="protein sequence ID" value="ECY6544742.1"/>
    <property type="molecule type" value="Genomic_DNA"/>
</dbReference>
<dbReference type="EMBL" id="DAAEEB010000011">
    <property type="protein sequence ID" value="HAA8054103.1"/>
    <property type="molecule type" value="Genomic_DNA"/>
</dbReference>
<dbReference type="EMBL" id="AABAYG010000015">
    <property type="protein sequence ID" value="EAG2246856.1"/>
    <property type="molecule type" value="Genomic_DNA"/>
</dbReference>
<dbReference type="EMBL" id="AACJYH010000031">
    <property type="protein sequence ID" value="EAK8899101.1"/>
    <property type="molecule type" value="Genomic_DNA"/>
</dbReference>
<dbReference type="EMBL" id="AABAWE010000008">
    <property type="protein sequence ID" value="EAG2088372.1"/>
    <property type="molecule type" value="Genomic_DNA"/>
</dbReference>
<proteinExistence type="predicted"/>
<dbReference type="EMBL" id="AABBZO010000012">
    <property type="protein sequence ID" value="EAG4462792.1"/>
    <property type="molecule type" value="Genomic_DNA"/>
</dbReference>
<evidence type="ECO:0000313" key="88">
    <source>
        <dbReference type="Proteomes" id="UP000478682"/>
    </source>
</evidence>
<dbReference type="EMBL" id="AAANYN010000011">
    <property type="protein sequence ID" value="EAD5774393.1"/>
    <property type="molecule type" value="Genomic_DNA"/>
</dbReference>
<evidence type="ECO:0000313" key="84">
    <source>
        <dbReference type="Proteomes" id="UP000455569"/>
    </source>
</evidence>
<dbReference type="EMBL" id="QXLS01000008">
    <property type="protein sequence ID" value="RKA05048.1"/>
    <property type="molecule type" value="Genomic_DNA"/>
</dbReference>
<dbReference type="OMA" id="FNYGEGK"/>
<evidence type="ECO:0000313" key="92">
    <source>
        <dbReference type="Proteomes" id="UP000522199"/>
    </source>
</evidence>
<dbReference type="EMBL" id="DAAJFY010000010">
    <property type="protein sequence ID" value="HAC0276238.1"/>
    <property type="molecule type" value="Genomic_DNA"/>
</dbReference>
<dbReference type="Proteomes" id="UP000358545">
    <property type="component" value="Unassembled WGS sequence"/>
</dbReference>
<dbReference type="Proteomes" id="UP000337746">
    <property type="component" value="Unassembled WGS sequence"/>
</dbReference>
<dbReference type="EMBL" id="DAAJZA010000008">
    <property type="protein sequence ID" value="HAC1755566.1"/>
    <property type="molecule type" value="Genomic_DNA"/>
</dbReference>
<evidence type="ECO:0000313" key="7">
    <source>
        <dbReference type="EMBL" id="EAC9040928.1"/>
    </source>
</evidence>
<dbReference type="EMBL" id="MJTJ01000003">
    <property type="protein sequence ID" value="OET52878.1"/>
    <property type="molecule type" value="Genomic_DNA"/>
</dbReference>
<dbReference type="EMBL" id="AAAJWF010000010">
    <property type="protein sequence ID" value="EAC7481841.1"/>
    <property type="molecule type" value="Genomic_DNA"/>
</dbReference>
<dbReference type="Proteomes" id="UP000522199">
    <property type="component" value="Unassembled WGS sequence"/>
</dbReference>
<evidence type="ECO:0000313" key="69">
    <source>
        <dbReference type="Proteomes" id="UP000350032"/>
    </source>
</evidence>
<comment type="caution">
    <text evidence="50">The sequence shown here is derived from an EMBL/GenBank/DDBJ whole genome shotgun (WGS) entry which is preliminary data.</text>
</comment>
<evidence type="ECO:0000313" key="12">
    <source>
        <dbReference type="EMBL" id="EAE1340073.1"/>
    </source>
</evidence>
<accession>A0A0B8R788</accession>
<dbReference type="EMBL" id="AAAIXK010000010">
    <property type="protein sequence ID" value="EAC5551829.1"/>
    <property type="molecule type" value="Genomic_DNA"/>
</dbReference>
<dbReference type="EMBL" id="AALAQH010000007">
    <property type="protein sequence ID" value="ECX6925425.1"/>
    <property type="molecule type" value="Genomic_DNA"/>
</dbReference>
<dbReference type="EMBL" id="AABFVG010000008">
    <property type="protein sequence ID" value="EAH2282837.1"/>
    <property type="molecule type" value="Genomic_DNA"/>
</dbReference>
<evidence type="ECO:0000313" key="94">
    <source>
        <dbReference type="Proteomes" id="UP000527632"/>
    </source>
</evidence>
<dbReference type="EMBL" id="AAIAJJ010000010">
    <property type="protein sequence ID" value="ECC1558034.1"/>
    <property type="molecule type" value="Genomic_DNA"/>
</dbReference>
<dbReference type="EMBL" id="QDAY01000007">
    <property type="protein sequence ID" value="KAA9446761.1"/>
    <property type="molecule type" value="Genomic_DNA"/>
</dbReference>
<evidence type="ECO:0000313" key="42">
    <source>
        <dbReference type="EMBL" id="ECY6544742.1"/>
    </source>
</evidence>
<dbReference type="Proteomes" id="UP000841146">
    <property type="component" value="Unassembled WGS sequence"/>
</dbReference>
<dbReference type="Proteomes" id="UP000365297">
    <property type="component" value="Unassembled WGS sequence"/>
</dbReference>
<dbReference type="Proteomes" id="UP000331186">
    <property type="component" value="Unassembled WGS sequence"/>
</dbReference>
<dbReference type="Proteomes" id="UP000843775">
    <property type="component" value="Unassembled WGS sequence"/>
</dbReference>
<protein>
    <submittedName>
        <fullName evidence="50">NAD-dependent dehydratase</fullName>
    </submittedName>
    <submittedName>
        <fullName evidence="44">NAD-dependent epimerase/dehydratase family protein</fullName>
    </submittedName>
    <submittedName>
        <fullName evidence="2">SDR family oxidoreductase</fullName>
    </submittedName>
</protein>
<evidence type="ECO:0000313" key="59">
    <source>
        <dbReference type="EMBL" id="NYA02841.1"/>
    </source>
</evidence>
<dbReference type="Proteomes" id="UP000843503">
    <property type="component" value="Unassembled WGS sequence"/>
</dbReference>
<evidence type="ECO:0000313" key="18">
    <source>
        <dbReference type="EMBL" id="EAG2088372.1"/>
    </source>
</evidence>
<evidence type="ECO:0000313" key="89">
    <source>
        <dbReference type="Proteomes" id="UP000478704"/>
    </source>
</evidence>
<evidence type="ECO:0000313" key="104">
    <source>
        <dbReference type="Proteomes" id="UP000840197"/>
    </source>
</evidence>
<dbReference type="EMBL" id="DAAIJL010000010">
    <property type="protein sequence ID" value="HAB8557860.1"/>
    <property type="molecule type" value="Genomic_DNA"/>
</dbReference>
<evidence type="ECO:0000313" key="100">
    <source>
        <dbReference type="Proteomes" id="UP000546397"/>
    </source>
</evidence>
<dbReference type="EMBL" id="AAALRN010000008">
    <property type="protein sequence ID" value="EAD1186296.1"/>
    <property type="molecule type" value="Genomic_DNA"/>
</dbReference>
<dbReference type="Gene3D" id="3.40.50.720">
    <property type="entry name" value="NAD(P)-binding Rossmann-like Domain"/>
    <property type="match status" value="1"/>
</dbReference>
<evidence type="ECO:0000313" key="58">
    <source>
        <dbReference type="EMBL" id="KAA9446761.1"/>
    </source>
</evidence>
<evidence type="ECO:0000313" key="55">
    <source>
        <dbReference type="EMBL" id="HAC1755566.1"/>
    </source>
</evidence>
<dbReference type="EMBL" id="AACJYH010000010">
    <property type="protein sequence ID" value="EAK8898598.1"/>
    <property type="molecule type" value="Genomic_DNA"/>
</dbReference>
<evidence type="ECO:0000313" key="98">
    <source>
        <dbReference type="Proteomes" id="UP000540117"/>
    </source>
</evidence>
<reference evidence="50" key="9">
    <citation type="submission" date="2019-10" db="EMBL/GenBank/DDBJ databases">
        <authorList>
            <consortium name="NCBI Pathogen Detection Project"/>
        </authorList>
    </citation>
    <scope>NUCLEOTIDE SEQUENCE</scope>
    <source>
        <strain evidence="50">09CEB371LM</strain>
        <strain evidence="56">2017-325981-023-01</strain>
        <strain evidence="52">CFIAFB20100120</strain>
        <strain evidence="51">CFIAFB20130012</strain>
        <strain evidence="54">CFIAFB20170037</strain>
        <strain evidence="53">CFIAFB20170045</strain>
        <strain evidence="55">DMG1500109</strain>
    </source>
</reference>
<evidence type="ECO:0000313" key="26">
    <source>
        <dbReference type="EMBL" id="EAG6170508.1"/>
    </source>
</evidence>
<dbReference type="EMBL" id="DABJAN010000006">
    <property type="protein sequence ID" value="HAJ9594550.1"/>
    <property type="molecule type" value="Genomic_DNA"/>
</dbReference>
<evidence type="ECO:0000313" key="79">
    <source>
        <dbReference type="Proteomes" id="UP000398321"/>
    </source>
</evidence>
<evidence type="ECO:0000313" key="74">
    <source>
        <dbReference type="Proteomes" id="UP000368512"/>
    </source>
</evidence>
<dbReference type="KEGG" id="lmok:CQ02_09055"/>
<evidence type="ECO:0000313" key="72">
    <source>
        <dbReference type="Proteomes" id="UP000364988"/>
    </source>
</evidence>
<dbReference type="EMBL" id="AABEKY010000010">
    <property type="protein sequence ID" value="EAG9388615.1"/>
    <property type="molecule type" value="Genomic_DNA"/>
</dbReference>
<dbReference type="InterPro" id="IPR050177">
    <property type="entry name" value="Lipid_A_modif_metabolic_enz"/>
</dbReference>
<dbReference type="EMBL" id="AAAREG010000011">
    <property type="protein sequence ID" value="EAE2355145.1"/>
    <property type="molecule type" value="Genomic_DNA"/>
</dbReference>
<evidence type="ECO:0000313" key="67">
    <source>
        <dbReference type="Proteomes" id="UP000344343"/>
    </source>
</evidence>
<dbReference type="Proteomes" id="UP000345329">
    <property type="component" value="Unassembled WGS sequence"/>
</dbReference>
<evidence type="ECO:0000313" key="105">
    <source>
        <dbReference type="Proteomes" id="UP000841146"/>
    </source>
</evidence>
<evidence type="ECO:0000313" key="36">
    <source>
        <dbReference type="EMBL" id="EAK9316330.1"/>
    </source>
</evidence>
<evidence type="ECO:0000313" key="52">
    <source>
        <dbReference type="EMBL" id="HAB8557860.1"/>
    </source>
</evidence>
<dbReference type="Proteomes" id="UP000548278">
    <property type="component" value="Unassembled WGS sequence"/>
</dbReference>
<dbReference type="KEGG" id="lmv:Y193_06860"/>
<evidence type="ECO:0000313" key="25">
    <source>
        <dbReference type="EMBL" id="EAG4462792.1"/>
    </source>
</evidence>
<evidence type="ECO:0000313" key="37">
    <source>
        <dbReference type="EMBL" id="ECB9474369.1"/>
    </source>
</evidence>
<evidence type="ECO:0000313" key="101">
    <source>
        <dbReference type="Proteomes" id="UP000548278"/>
    </source>
</evidence>
<evidence type="ECO:0000313" key="86">
    <source>
        <dbReference type="Proteomes" id="UP000467347"/>
    </source>
</evidence>
<evidence type="ECO:0000313" key="43">
    <source>
        <dbReference type="EMBL" id="ECY9782486.1"/>
    </source>
</evidence>
<dbReference type="Proteomes" id="UP000389283">
    <property type="component" value="Unassembled WGS sequence"/>
</dbReference>
<evidence type="ECO:0000313" key="9">
    <source>
        <dbReference type="EMBL" id="EAD3793912.1"/>
    </source>
</evidence>
<dbReference type="Proteomes" id="UP000467347">
    <property type="component" value="Unassembled WGS sequence"/>
</dbReference>
<evidence type="ECO:0000313" key="83">
    <source>
        <dbReference type="Proteomes" id="UP000427828"/>
    </source>
</evidence>
<dbReference type="Proteomes" id="UP000455569">
    <property type="component" value="Unassembled WGS sequence"/>
</dbReference>
<evidence type="ECO:0000313" key="70">
    <source>
        <dbReference type="Proteomes" id="UP000354255"/>
    </source>
</evidence>
<evidence type="ECO:0000313" key="97">
    <source>
        <dbReference type="Proteomes" id="UP000533021"/>
    </source>
</evidence>
<evidence type="ECO:0000313" key="23">
    <source>
        <dbReference type="EMBL" id="EAG2996874.1"/>
    </source>
</evidence>
<evidence type="ECO:0000313" key="61">
    <source>
        <dbReference type="EMBL" id="RKA05048.1"/>
    </source>
</evidence>
<dbReference type="Proteomes" id="UP000842809">
    <property type="component" value="Unassembled WGS sequence"/>
</dbReference>
<dbReference type="EMBL" id="AANCRK010000008">
    <property type="protein sequence ID" value="EDN7716303.1"/>
    <property type="molecule type" value="Genomic_DNA"/>
</dbReference>
<dbReference type="EMBL" id="AAIAJJ010000039">
    <property type="protein sequence ID" value="ECC1558305.1"/>
    <property type="molecule type" value="Genomic_DNA"/>
</dbReference>
<evidence type="ECO:0000313" key="5">
    <source>
        <dbReference type="EMBL" id="EAC6548195.1"/>
    </source>
</evidence>
<dbReference type="EMBL" id="AABAWE010000029">
    <property type="protein sequence ID" value="EAG2088856.1"/>
    <property type="molecule type" value="Genomic_DNA"/>
</dbReference>
<dbReference type="EMBL" id="AABBAW010000009">
    <property type="protein sequence ID" value="EAG2516274.1"/>
    <property type="molecule type" value="Genomic_DNA"/>
</dbReference>
<evidence type="ECO:0000313" key="30">
    <source>
        <dbReference type="EMBL" id="EAH2282837.1"/>
    </source>
</evidence>
<evidence type="ECO:0000313" key="53">
    <source>
        <dbReference type="EMBL" id="HAC0014017.1"/>
    </source>
</evidence>
<evidence type="ECO:0000313" key="27">
    <source>
        <dbReference type="EMBL" id="EAG6991511.1"/>
    </source>
</evidence>
<dbReference type="Proteomes" id="UP000533021">
    <property type="component" value="Unassembled WGS sequence"/>
</dbReference>
<dbReference type="EMBL" id="AABBHO010000014">
    <property type="protein sequence ID" value="EAG2996874.1"/>
    <property type="molecule type" value="Genomic_DNA"/>
</dbReference>